<dbReference type="PANTHER" id="PTHR45620">
    <property type="entry name" value="PDF RECEPTOR-LIKE PROTEIN-RELATED"/>
    <property type="match status" value="1"/>
</dbReference>
<evidence type="ECO:0000256" key="8">
    <source>
        <dbReference type="ARBA" id="ARBA00023170"/>
    </source>
</evidence>
<feature type="signal peptide" evidence="12">
    <location>
        <begin position="1"/>
        <end position="21"/>
    </location>
</feature>
<dbReference type="InterPro" id="IPR050332">
    <property type="entry name" value="GPCR_2"/>
</dbReference>
<evidence type="ECO:0000259" key="14">
    <source>
        <dbReference type="PROSITE" id="PS50261"/>
    </source>
</evidence>
<dbReference type="AlphaFoldDB" id="A0A164PP62"/>
<dbReference type="SUPFAM" id="SSF111418">
    <property type="entry name" value="Hormone receptor domain"/>
    <property type="match status" value="1"/>
</dbReference>
<dbReference type="PROSITE" id="PS50227">
    <property type="entry name" value="G_PROTEIN_RECEP_F2_3"/>
    <property type="match status" value="1"/>
</dbReference>
<dbReference type="PROSITE" id="PS50261">
    <property type="entry name" value="G_PROTEIN_RECEP_F2_4"/>
    <property type="match status" value="1"/>
</dbReference>
<keyword evidence="7 11" id="KW-0472">Membrane</keyword>
<dbReference type="Pfam" id="PF00002">
    <property type="entry name" value="7tm_2"/>
    <property type="match status" value="1"/>
</dbReference>
<keyword evidence="12" id="KW-0732">Signal</keyword>
<evidence type="ECO:0000256" key="10">
    <source>
        <dbReference type="ARBA" id="ARBA00023224"/>
    </source>
</evidence>
<gene>
    <name evidence="15" type="ORF">APZ42_029572</name>
</gene>
<feature type="transmembrane region" description="Helical" evidence="11">
    <location>
        <begin position="433"/>
        <end position="452"/>
    </location>
</feature>
<evidence type="ECO:0000256" key="7">
    <source>
        <dbReference type="ARBA" id="ARBA00023136"/>
    </source>
</evidence>
<evidence type="ECO:0000256" key="6">
    <source>
        <dbReference type="ARBA" id="ARBA00023040"/>
    </source>
</evidence>
<dbReference type="InterPro" id="IPR017981">
    <property type="entry name" value="GPCR_2-like_7TM"/>
</dbReference>
<dbReference type="Gene3D" id="1.20.1070.10">
    <property type="entry name" value="Rhodopsin 7-helix transmembrane proteins"/>
    <property type="match status" value="1"/>
</dbReference>
<reference evidence="15 16" key="1">
    <citation type="submission" date="2016-03" db="EMBL/GenBank/DDBJ databases">
        <title>EvidentialGene: Evidence-directed Construction of Genes on Genomes.</title>
        <authorList>
            <person name="Gilbert D.G."/>
            <person name="Choi J.-H."/>
            <person name="Mockaitis K."/>
            <person name="Colbourne J."/>
            <person name="Pfrender M."/>
        </authorList>
    </citation>
    <scope>NUCLEOTIDE SEQUENCE [LARGE SCALE GENOMIC DNA]</scope>
    <source>
        <strain evidence="15 16">Xinb3</strain>
        <tissue evidence="15">Complete organism</tissue>
    </source>
</reference>
<dbReference type="Pfam" id="PF02793">
    <property type="entry name" value="HRM"/>
    <property type="match status" value="1"/>
</dbReference>
<dbReference type="GO" id="GO:0008528">
    <property type="term" value="F:G protein-coupled peptide receptor activity"/>
    <property type="evidence" value="ECO:0007669"/>
    <property type="project" value="TreeGrafter"/>
</dbReference>
<comment type="caution">
    <text evidence="15">The sequence shown here is derived from an EMBL/GenBank/DDBJ whole genome shotgun (WGS) entry which is preliminary data.</text>
</comment>
<keyword evidence="16" id="KW-1185">Reference proteome</keyword>
<comment type="similarity">
    <text evidence="2">Belongs to the G-protein coupled receptor 2 family.</text>
</comment>
<evidence type="ECO:0000256" key="11">
    <source>
        <dbReference type="SAM" id="Phobius"/>
    </source>
</evidence>
<comment type="subcellular location">
    <subcellularLocation>
        <location evidence="1">Cell membrane</location>
        <topology evidence="1">Multi-pass membrane protein</topology>
    </subcellularLocation>
</comment>
<feature type="transmembrane region" description="Helical" evidence="11">
    <location>
        <begin position="472"/>
        <end position="496"/>
    </location>
</feature>
<keyword evidence="3" id="KW-1003">Cell membrane</keyword>
<feature type="chain" id="PRO_5007852368" evidence="12">
    <location>
        <begin position="22"/>
        <end position="718"/>
    </location>
</feature>
<dbReference type="EMBL" id="LRGB01002580">
    <property type="protein sequence ID" value="KZS07017.1"/>
    <property type="molecule type" value="Genomic_DNA"/>
</dbReference>
<feature type="domain" description="G-protein coupled receptors family 2 profile 2" evidence="14">
    <location>
        <begin position="313"/>
        <end position="587"/>
    </location>
</feature>
<dbReference type="InterPro" id="IPR036445">
    <property type="entry name" value="GPCR_2_extracell_dom_sf"/>
</dbReference>
<evidence type="ECO:0000313" key="16">
    <source>
        <dbReference type="Proteomes" id="UP000076858"/>
    </source>
</evidence>
<dbReference type="PANTHER" id="PTHR45620:SF42">
    <property type="entry name" value="G-PROTEIN COUPLED RECEPTOR SEB-2"/>
    <property type="match status" value="1"/>
</dbReference>
<dbReference type="OrthoDB" id="16753at2759"/>
<evidence type="ECO:0000256" key="9">
    <source>
        <dbReference type="ARBA" id="ARBA00023180"/>
    </source>
</evidence>
<evidence type="ECO:0000256" key="2">
    <source>
        <dbReference type="ARBA" id="ARBA00005314"/>
    </source>
</evidence>
<evidence type="ECO:0000256" key="4">
    <source>
        <dbReference type="ARBA" id="ARBA00022692"/>
    </source>
</evidence>
<dbReference type="PROSITE" id="PS00650">
    <property type="entry name" value="G_PROTEIN_RECEP_F2_2"/>
    <property type="match status" value="1"/>
</dbReference>
<proteinExistence type="inferred from homology"/>
<sequence length="718" mass="83081">MTQWVLLHLVMSSSISTGTFGEFEMIPPSNGTENLHVNTERIQNPLESNKLPGEFIVPPISNDERLFGRRSQSIKSRHNSTDDNIYCRAPDGRYLPTDIFALDTCARCYQYIPDNPTFFRQNSKWNHTVVRMRSLLIETDIWFNVTFLTHDVLNETMAANETDTGSKLLLTFVDFKSQEKWRSCCRAAVDCCQHMLESMQPNDDEYKSNISDYGNEEEKAFHSQPIIKSTPVSKFCPPTWDGWTCWERTIPNRIALSVCPSYIYFETEPPACSRYAEKVCTSDGTWYRRGDVGSATEKTNYSPCSPVGTLRQRTNVHLIAYAVSVAMLLPALLVFYSYKQLNVYRIRLHKNMFMSILLNSILVIVFKVFTILPKLANISVKESYVDENALFCRLALITLKYLRMTNYMWMFCEGFYLHRLITAAFAEESSFSVFYFIGWVLPLIPTGIYAFIRFIRYDVRCWIEPIESWEWVLNTPCLLSLVMNLVFLINIIRILVMKLRSTSINEPSQFRKAVRATLVLFPLIRDQFNDSLTRGLFSYTQFGLHFVVTIYRPSKGGCDWIDFYHYANALLDGLQGCLVAIIFCYGNSEVHYLLLRSYRRFKDNRCLRNSKTKKRTDRSQRVKLDERGRTRSIGCSVFLGRSTFSTHFSLADCAPNIRQKQITINIRPVHVSEERASVFTKENDSTVQKLQTILPETHCNGNEESIHLNNDNENDTKC</sequence>
<evidence type="ECO:0000259" key="13">
    <source>
        <dbReference type="PROSITE" id="PS50227"/>
    </source>
</evidence>
<name>A0A164PP62_9CRUS</name>
<dbReference type="PROSITE" id="PS00649">
    <property type="entry name" value="G_PROTEIN_RECEP_F2_1"/>
    <property type="match status" value="1"/>
</dbReference>
<evidence type="ECO:0000256" key="5">
    <source>
        <dbReference type="ARBA" id="ARBA00022989"/>
    </source>
</evidence>
<organism evidence="15 16">
    <name type="scientific">Daphnia magna</name>
    <dbReference type="NCBI Taxonomy" id="35525"/>
    <lineage>
        <taxon>Eukaryota</taxon>
        <taxon>Metazoa</taxon>
        <taxon>Ecdysozoa</taxon>
        <taxon>Arthropoda</taxon>
        <taxon>Crustacea</taxon>
        <taxon>Branchiopoda</taxon>
        <taxon>Diplostraca</taxon>
        <taxon>Cladocera</taxon>
        <taxon>Anomopoda</taxon>
        <taxon>Daphniidae</taxon>
        <taxon>Daphnia</taxon>
    </lineage>
</organism>
<dbReference type="InterPro" id="IPR001879">
    <property type="entry name" value="GPCR_2_extracellular_dom"/>
</dbReference>
<dbReference type="InterPro" id="IPR017983">
    <property type="entry name" value="GPCR_2_secretin-like_CS"/>
</dbReference>
<dbReference type="PRINTS" id="PR00249">
    <property type="entry name" value="GPCRSECRETIN"/>
</dbReference>
<keyword evidence="9" id="KW-0325">Glycoprotein</keyword>
<keyword evidence="4 11" id="KW-0812">Transmembrane</keyword>
<dbReference type="Gene3D" id="4.10.1240.10">
    <property type="entry name" value="GPCR, family 2, extracellular hormone receptor domain"/>
    <property type="match status" value="1"/>
</dbReference>
<evidence type="ECO:0000256" key="12">
    <source>
        <dbReference type="SAM" id="SignalP"/>
    </source>
</evidence>
<feature type="transmembrane region" description="Helical" evidence="11">
    <location>
        <begin position="356"/>
        <end position="376"/>
    </location>
</feature>
<dbReference type="GO" id="GO:0007166">
    <property type="term" value="P:cell surface receptor signaling pathway"/>
    <property type="evidence" value="ECO:0007669"/>
    <property type="project" value="InterPro"/>
</dbReference>
<dbReference type="Proteomes" id="UP000076858">
    <property type="component" value="Unassembled WGS sequence"/>
</dbReference>
<keyword evidence="8 15" id="KW-0675">Receptor</keyword>
<feature type="domain" description="G-protein coupled receptors family 2 profile 1" evidence="13">
    <location>
        <begin position="191"/>
        <end position="308"/>
    </location>
</feature>
<dbReference type="STRING" id="35525.A0A164PP62"/>
<evidence type="ECO:0000256" key="1">
    <source>
        <dbReference type="ARBA" id="ARBA00004651"/>
    </source>
</evidence>
<dbReference type="GO" id="GO:0007188">
    <property type="term" value="P:adenylate cyclase-modulating G protein-coupled receptor signaling pathway"/>
    <property type="evidence" value="ECO:0007669"/>
    <property type="project" value="TreeGrafter"/>
</dbReference>
<dbReference type="InterPro" id="IPR000832">
    <property type="entry name" value="GPCR_2_secretin-like"/>
</dbReference>
<dbReference type="GO" id="GO:0005886">
    <property type="term" value="C:plasma membrane"/>
    <property type="evidence" value="ECO:0007669"/>
    <property type="project" value="UniProtKB-SubCell"/>
</dbReference>
<dbReference type="SMART" id="SM00008">
    <property type="entry name" value="HormR"/>
    <property type="match status" value="1"/>
</dbReference>
<keyword evidence="10" id="KW-0807">Transducer</keyword>
<accession>A0A164PP62</accession>
<evidence type="ECO:0000256" key="3">
    <source>
        <dbReference type="ARBA" id="ARBA00022475"/>
    </source>
</evidence>
<protein>
    <submittedName>
        <fullName evidence="15">Calcitonin gene-related peptide type 1 receptor</fullName>
    </submittedName>
</protein>
<keyword evidence="5 11" id="KW-1133">Transmembrane helix</keyword>
<evidence type="ECO:0000313" key="15">
    <source>
        <dbReference type="EMBL" id="KZS07017.1"/>
    </source>
</evidence>
<keyword evidence="6" id="KW-0297">G-protein coupled receptor</keyword>
<feature type="transmembrane region" description="Helical" evidence="11">
    <location>
        <begin position="318"/>
        <end position="336"/>
    </location>
</feature>